<evidence type="ECO:0000313" key="3">
    <source>
        <dbReference type="EMBL" id="CAE0578446.1"/>
    </source>
</evidence>
<reference evidence="3" key="1">
    <citation type="submission" date="2021-01" db="EMBL/GenBank/DDBJ databases">
        <authorList>
            <person name="Corre E."/>
            <person name="Pelletier E."/>
            <person name="Niang G."/>
            <person name="Scheremetjew M."/>
            <person name="Finn R."/>
            <person name="Kale V."/>
            <person name="Holt S."/>
            <person name="Cochrane G."/>
            <person name="Meng A."/>
            <person name="Brown T."/>
            <person name="Cohen L."/>
        </authorList>
    </citation>
    <scope>NUCLEOTIDE SEQUENCE</scope>
    <source>
        <strain evidence="3">379</strain>
    </source>
</reference>
<keyword evidence="2" id="KW-1133">Transmembrane helix</keyword>
<name>A0A7S3WUU0_EMIHU</name>
<feature type="transmembrane region" description="Helical" evidence="2">
    <location>
        <begin position="98"/>
        <end position="120"/>
    </location>
</feature>
<keyword evidence="2" id="KW-0472">Membrane</keyword>
<feature type="region of interest" description="Disordered" evidence="1">
    <location>
        <begin position="283"/>
        <end position="313"/>
    </location>
</feature>
<protein>
    <recommendedName>
        <fullName evidence="4">THH1/TOM1/TOM3 domain-containing protein</fullName>
    </recommendedName>
</protein>
<sequence>MLAVHERLWIRGRHTWSYLTLVLSALSFSLALTLLLISWSDELSHARSRAALLMRRRSLAISFSTLAATAAAMSIAWAASDAEAETAFVEPYGATLSWLATSLNTALASLALLCASRAQLPADAVRSTASARSKAQGRGRLKATLITCLCCFALRIVTLGARQAVETTFREYEQRAILFSIPWFAAASFVPTLLPVVALLYSLRARPPRSQSTVYIGHYRGGLARAYRTHHGANVRAVPNEVRDDTPFCNLRPFAVFRYAPSSRVLPSNFRWSPGTPALAPLAQAQASPRSPHAGHHSGHDEAPGGGDLGPETLQCAEKATSETSGGGEGEDSGDCRKSCGEFTQGVRDSGCKQGGSGNSDERLSRQSRMVQLSGRGRHDVPISYLDADDAATDTESARQRITPATGKPQEGGCDSSLSYEWIPLEVAGSSLSAAPASMRDEDWQAALGADRDWSQWTKARLQLHASPKGESIELQEDPGRHQEGGSLEEDTALGELESSYEPWALQV</sequence>
<organism evidence="3">
    <name type="scientific">Emiliania huxleyi</name>
    <name type="common">Coccolithophore</name>
    <name type="synonym">Pontosphaera huxleyi</name>
    <dbReference type="NCBI Taxonomy" id="2903"/>
    <lineage>
        <taxon>Eukaryota</taxon>
        <taxon>Haptista</taxon>
        <taxon>Haptophyta</taxon>
        <taxon>Prymnesiophyceae</taxon>
        <taxon>Isochrysidales</taxon>
        <taxon>Noelaerhabdaceae</taxon>
        <taxon>Emiliania</taxon>
    </lineage>
</organism>
<feature type="region of interest" description="Disordered" evidence="1">
    <location>
        <begin position="347"/>
        <end position="399"/>
    </location>
</feature>
<evidence type="ECO:0000256" key="1">
    <source>
        <dbReference type="SAM" id="MobiDB-lite"/>
    </source>
</evidence>
<feature type="transmembrane region" description="Helical" evidence="2">
    <location>
        <begin position="58"/>
        <end position="78"/>
    </location>
</feature>
<gene>
    <name evidence="3" type="ORF">EHUX00137_LOCUS34979</name>
</gene>
<evidence type="ECO:0008006" key="4">
    <source>
        <dbReference type="Google" id="ProtNLM"/>
    </source>
</evidence>
<feature type="transmembrane region" description="Helical" evidence="2">
    <location>
        <begin position="181"/>
        <end position="203"/>
    </location>
</feature>
<evidence type="ECO:0000256" key="2">
    <source>
        <dbReference type="SAM" id="Phobius"/>
    </source>
</evidence>
<dbReference type="EMBL" id="HBIR01044796">
    <property type="protein sequence ID" value="CAE0578446.1"/>
    <property type="molecule type" value="Transcribed_RNA"/>
</dbReference>
<proteinExistence type="predicted"/>
<accession>A0A7S3WUU0</accession>
<feature type="transmembrane region" description="Helical" evidence="2">
    <location>
        <begin position="16"/>
        <end position="37"/>
    </location>
</feature>
<dbReference type="AlphaFoldDB" id="A0A7S3WUU0"/>
<keyword evidence="2" id="KW-0812">Transmembrane</keyword>
<feature type="region of interest" description="Disordered" evidence="1">
    <location>
        <begin position="465"/>
        <end position="508"/>
    </location>
</feature>